<accession>A0A8E2JCR6</accession>
<keyword evidence="2" id="KW-1185">Reference proteome</keyword>
<dbReference type="AlphaFoldDB" id="A0A8E2JCR6"/>
<name>A0A8E2JCR6_9PEZI</name>
<dbReference type="Proteomes" id="UP000250266">
    <property type="component" value="Unassembled WGS sequence"/>
</dbReference>
<dbReference type="EMBL" id="KV745103">
    <property type="protein sequence ID" value="OCK77744.1"/>
    <property type="molecule type" value="Genomic_DNA"/>
</dbReference>
<organism evidence="1 2">
    <name type="scientific">Lepidopterella palustris CBS 459.81</name>
    <dbReference type="NCBI Taxonomy" id="1314670"/>
    <lineage>
        <taxon>Eukaryota</taxon>
        <taxon>Fungi</taxon>
        <taxon>Dikarya</taxon>
        <taxon>Ascomycota</taxon>
        <taxon>Pezizomycotina</taxon>
        <taxon>Dothideomycetes</taxon>
        <taxon>Pleosporomycetidae</taxon>
        <taxon>Mytilinidiales</taxon>
        <taxon>Argynnaceae</taxon>
        <taxon>Lepidopterella</taxon>
    </lineage>
</organism>
<evidence type="ECO:0000313" key="2">
    <source>
        <dbReference type="Proteomes" id="UP000250266"/>
    </source>
</evidence>
<dbReference type="OrthoDB" id="432970at2759"/>
<sequence>MGPNTHIRRQCDPYMYMKHPEPITHSKFLAMAEFLIKAAKVPAMLHAIGTKPYLDIKYAQIFLDAGASIHRRDRYGESTTREAAKAFVTKMAATLPVKAGGRQAVPERRYSTCNIKQSSIDNSLVDARCKSAVY</sequence>
<proteinExistence type="predicted"/>
<gene>
    <name evidence="1" type="ORF">K432DRAFT_395347</name>
</gene>
<evidence type="ECO:0000313" key="1">
    <source>
        <dbReference type="EMBL" id="OCK77744.1"/>
    </source>
</evidence>
<reference evidence="1 2" key="1">
    <citation type="journal article" date="2016" name="Nat. Commun.">
        <title>Ectomycorrhizal ecology is imprinted in the genome of the dominant symbiotic fungus Cenococcum geophilum.</title>
        <authorList>
            <consortium name="DOE Joint Genome Institute"/>
            <person name="Peter M."/>
            <person name="Kohler A."/>
            <person name="Ohm R.A."/>
            <person name="Kuo A."/>
            <person name="Krutzmann J."/>
            <person name="Morin E."/>
            <person name="Arend M."/>
            <person name="Barry K.W."/>
            <person name="Binder M."/>
            <person name="Choi C."/>
            <person name="Clum A."/>
            <person name="Copeland A."/>
            <person name="Grisel N."/>
            <person name="Haridas S."/>
            <person name="Kipfer T."/>
            <person name="LaButti K."/>
            <person name="Lindquist E."/>
            <person name="Lipzen A."/>
            <person name="Maire R."/>
            <person name="Meier B."/>
            <person name="Mihaltcheva S."/>
            <person name="Molinier V."/>
            <person name="Murat C."/>
            <person name="Poggeler S."/>
            <person name="Quandt C.A."/>
            <person name="Sperisen C."/>
            <person name="Tritt A."/>
            <person name="Tisserant E."/>
            <person name="Crous P.W."/>
            <person name="Henrissat B."/>
            <person name="Nehls U."/>
            <person name="Egli S."/>
            <person name="Spatafora J.W."/>
            <person name="Grigoriev I.V."/>
            <person name="Martin F.M."/>
        </authorList>
    </citation>
    <scope>NUCLEOTIDE SEQUENCE [LARGE SCALE GENOMIC DNA]</scope>
    <source>
        <strain evidence="1 2">CBS 459.81</strain>
    </source>
</reference>
<protein>
    <submittedName>
        <fullName evidence="1">Uncharacterized protein</fullName>
    </submittedName>
</protein>